<keyword evidence="2" id="KW-1185">Reference proteome</keyword>
<organism evidence="1 2">
    <name type="scientific">Larimichthys crocea</name>
    <name type="common">Large yellow croaker</name>
    <name type="synonym">Pseudosciaena crocea</name>
    <dbReference type="NCBI Taxonomy" id="215358"/>
    <lineage>
        <taxon>Eukaryota</taxon>
        <taxon>Metazoa</taxon>
        <taxon>Chordata</taxon>
        <taxon>Craniata</taxon>
        <taxon>Vertebrata</taxon>
        <taxon>Euteleostomi</taxon>
        <taxon>Actinopterygii</taxon>
        <taxon>Neopterygii</taxon>
        <taxon>Teleostei</taxon>
        <taxon>Neoteleostei</taxon>
        <taxon>Acanthomorphata</taxon>
        <taxon>Eupercaria</taxon>
        <taxon>Sciaenidae</taxon>
        <taxon>Larimichthys</taxon>
    </lineage>
</organism>
<protein>
    <submittedName>
        <fullName evidence="1">Uncharacterized protein</fullName>
    </submittedName>
</protein>
<accession>A0ACD3Q849</accession>
<proteinExistence type="predicted"/>
<evidence type="ECO:0000313" key="2">
    <source>
        <dbReference type="Proteomes" id="UP000793456"/>
    </source>
</evidence>
<dbReference type="Proteomes" id="UP000793456">
    <property type="component" value="Chromosome XXII"/>
</dbReference>
<name>A0ACD3Q849_LARCR</name>
<reference evidence="1" key="1">
    <citation type="submission" date="2018-11" db="EMBL/GenBank/DDBJ databases">
        <title>The sequence and de novo assembly of Larimichthys crocea genome using PacBio and Hi-C technologies.</title>
        <authorList>
            <person name="Xu P."/>
            <person name="Chen B."/>
            <person name="Zhou Z."/>
            <person name="Ke Q."/>
            <person name="Wu Y."/>
            <person name="Bai H."/>
            <person name="Pu F."/>
        </authorList>
    </citation>
    <scope>NUCLEOTIDE SEQUENCE</scope>
    <source>
        <tissue evidence="1">Muscle</tissue>
    </source>
</reference>
<gene>
    <name evidence="1" type="ORF">E3U43_000270</name>
</gene>
<dbReference type="EMBL" id="CM011695">
    <property type="protein sequence ID" value="TMS03381.1"/>
    <property type="molecule type" value="Genomic_DNA"/>
</dbReference>
<evidence type="ECO:0000313" key="1">
    <source>
        <dbReference type="EMBL" id="TMS03381.1"/>
    </source>
</evidence>
<sequence>MTDILRKWLNEELRLSKAVEPQTIAQDFSSGYLIGEVLHKYELQNDFSLFLKKDTSIAKVNNFSRLEPTLRLLGIPFNINTAQELMQEKPGVATSLLYQLYVSLEKMKKAKISRTMMEVMQPAAIAALHKKEHEIYCHRLPQVVKRDSELKLQKISQQYEVQCQSLNDRSVTIHPIQQKRQLKVQNVQSLKNIEKVPKPPPYTSQFNLKRTQHQQQRKAHEAQMVQTEIARFEANREKLVTYGFASFLSGLPSSGDVPRGGSSQGHDMSSSGAKMVLQSNSKYLQDIRQRLEENAVAREQREKRVDRFLVEQFKAHQAQEALAQHAKLERAESIKKEMELCNRCSAERAQSKYKKHFASCKEIVEQIVDLATKIGEYRLITGNLIPEKQMREWKELLFNGLPLYDPIKGQQPRFEFSTPLDPVELKKQDILNNQDYDEYTNMVGEWAWPEEAVETKLPLTNNNVLGHVVTQLMNIVHPPVMEASSPSFPHFTLKACVLGKFCSGKTSCLAKIAEAFATPPVENVVLDSGKAPDSSFSAAPVDQPPGLTDEAPGPTESHSSLTEEKTQSVQSLSKSNTHSPQGHSRKGSTSSVTHEGSQEVPKNIPESASPCPGSSNWVYVDEPLPPPPHEKLVSDYEEAIAAISKLIPYAIQEFTDFYLNGDCLMVASLPPPPRPPTLEKPMASTPTITQLESLYKHLCIVAPSGFISSPEFFNLLRDIISVNWATNTLPEPWSKLNETQLMEIVSLLTDDYELIDWRRFLLSAALPWPIPSLMQLLVVLQRFKAADAGDTGFINEEQYLQSELWFFNESAPPVPEDPSEPLPYDRLANLRKLFADHSFSPPRLDYVSMLQYFAADTNPKQGFIRALSVELGQHLKHSSPGTPCQVYAQYRGGDRSSAPQNLMESTKKKRLRLHQAVSWGTRKTFIECYCPGRMKDKSQDEGQEDNFNGFLKFMGHLSYQCDKLLGDKEIITFLQRQRYDITVVDAFNPCSFILARKLGVHYIAFYPGTLNGPLSIVLPSPVSYIPVFSSQLSNHMNIWGRAKNLFYSFLAPVGQELIWSSFREVAERHLESGSPLGGLEELHQGAELWAFNTDFSLEFPQPLMPYTVLVGGLLNKPPKPPEQDLQLWISNFGEAGFIVVTLGSMVSSVSVDHLLVELVAGFSRIPQGVLWRYDQNRWPSHLDIPPNLRLVDWLPLNDLLGHKKARLFITHGGQNSLLQAVYHALPVLAIPLFGDQFDNVVRAVTKGLGLTIRPTHITRELLSSTIQTLIQDVRFKSSALSLSRIHKSHPVPPALRLTQWVEHILHSGGGTHLRPASLTQPWYQRYLLDLVLLLSLGLLGPVVLCWTFCRNKNNMNKHKKIQ</sequence>
<comment type="caution">
    <text evidence="1">The sequence shown here is derived from an EMBL/GenBank/DDBJ whole genome shotgun (WGS) entry which is preliminary data.</text>
</comment>